<dbReference type="Proteomes" id="UP000740605">
    <property type="component" value="Unassembled WGS sequence"/>
</dbReference>
<proteinExistence type="predicted"/>
<name>A0ABS5XUY6_9MICO</name>
<feature type="active site" description="Proton acceptor" evidence="2">
    <location>
        <position position="171"/>
    </location>
</feature>
<dbReference type="SUPFAM" id="SSF52151">
    <property type="entry name" value="FabD/lysophospholipase-like"/>
    <property type="match status" value="1"/>
</dbReference>
<keyword evidence="5" id="KW-1185">Reference proteome</keyword>
<comment type="caution">
    <text evidence="2">Lacks conserved residue(s) required for the propagation of feature annotation.</text>
</comment>
<feature type="short sequence motif" description="GXSXG" evidence="2">
    <location>
        <begin position="35"/>
        <end position="39"/>
    </location>
</feature>
<reference evidence="4 5" key="1">
    <citation type="submission" date="2021-03" db="EMBL/GenBank/DDBJ databases">
        <title>Microbacterium pauli sp. nov., isolated from microfiltered milk.</title>
        <authorList>
            <person name="Bellassi P."/>
            <person name="Fontana A."/>
            <person name="Callegari M.L."/>
            <person name="Lorenzo M."/>
            <person name="Cappa F."/>
        </authorList>
    </citation>
    <scope>NUCLEOTIDE SEQUENCE [LARGE SCALE GENOMIC DNA]</scope>
    <source>
        <strain evidence="4 5">DSM 18909</strain>
    </source>
</reference>
<dbReference type="Gene3D" id="3.40.1090.10">
    <property type="entry name" value="Cytosolic phospholipase A2 catalytic domain"/>
    <property type="match status" value="1"/>
</dbReference>
<evidence type="ECO:0000256" key="2">
    <source>
        <dbReference type="PROSITE-ProRule" id="PRU01161"/>
    </source>
</evidence>
<dbReference type="EMBL" id="JAFLHG010000008">
    <property type="protein sequence ID" value="MBT8798349.1"/>
    <property type="molecule type" value="Genomic_DNA"/>
</dbReference>
<dbReference type="Pfam" id="PF01734">
    <property type="entry name" value="Patatin"/>
    <property type="match status" value="1"/>
</dbReference>
<evidence type="ECO:0000313" key="4">
    <source>
        <dbReference type="EMBL" id="MBT8798349.1"/>
    </source>
</evidence>
<feature type="active site" description="Nucleophile" evidence="2">
    <location>
        <position position="37"/>
    </location>
</feature>
<accession>A0ABS5XUY6</accession>
<dbReference type="RefSeq" id="WP_215487590.1">
    <property type="nucleotide sequence ID" value="NZ_BAAAPJ010000006.1"/>
</dbReference>
<evidence type="ECO:0000259" key="3">
    <source>
        <dbReference type="PROSITE" id="PS51635"/>
    </source>
</evidence>
<organism evidence="4 5">
    <name type="scientific">Microbacterium flavum</name>
    <dbReference type="NCBI Taxonomy" id="415216"/>
    <lineage>
        <taxon>Bacteria</taxon>
        <taxon>Bacillati</taxon>
        <taxon>Actinomycetota</taxon>
        <taxon>Actinomycetes</taxon>
        <taxon>Micrococcales</taxon>
        <taxon>Microbacteriaceae</taxon>
        <taxon>Microbacterium</taxon>
    </lineage>
</organism>
<comment type="caution">
    <text evidence="4">The sequence shown here is derived from an EMBL/GenBank/DDBJ whole genome shotgun (WGS) entry which is preliminary data.</text>
</comment>
<gene>
    <name evidence="4" type="ORF">J0P97_09710</name>
</gene>
<feature type="domain" description="PNPLA" evidence="3">
    <location>
        <begin position="4"/>
        <end position="185"/>
    </location>
</feature>
<keyword evidence="1 2" id="KW-0443">Lipid metabolism</keyword>
<dbReference type="PROSITE" id="PS51635">
    <property type="entry name" value="PNPLA"/>
    <property type="match status" value="1"/>
</dbReference>
<keyword evidence="2" id="KW-0378">Hydrolase</keyword>
<dbReference type="InterPro" id="IPR002641">
    <property type="entry name" value="PNPLA_dom"/>
</dbReference>
<evidence type="ECO:0000313" key="5">
    <source>
        <dbReference type="Proteomes" id="UP000740605"/>
    </source>
</evidence>
<protein>
    <submittedName>
        <fullName evidence="4">Patatin-like phospholipase family protein</fullName>
    </submittedName>
</protein>
<dbReference type="InterPro" id="IPR016035">
    <property type="entry name" value="Acyl_Trfase/lysoPLipase"/>
</dbReference>
<sequence>MRSLVLAGGGMRVAWQAGVMRALDEEGLSFDHVDGTSGGILTAAMMLSGVSGAEMCRRWRGLAAAAFGSALPVGDYLKGPWSLPALGDADGILHRVFPALGIDADAIRSSASRGLPPGTFNIAEFTTKTCLAVPGEEVDAELLAAGLSLPGWVTPLKREGKVYTDAVWIRDAGVAEAVRRGADEIWLVWCIGNTPYWGDGPLEQYVHSIELSAMGALLADFALAAALGRTFTLHVIAPVTPLPLDPEFSLGRIDSDALAARGYADARAYLDVRSEGGVPADASCTAMREAPTSVRITDVLTAEAGALRLTVQLPVHADLTESTLVGSVQLREWEEPAYLSGGEVALSHGCLRYTGTVRVDGEDVEVVCERSLIDDPGWDAWDDFTRASVHVGGTSFEASLGAGGAARLVASAEPVGAHGVRERAAALRDFWLRVGAMRLRV</sequence>
<keyword evidence="2" id="KW-0442">Lipid degradation</keyword>
<evidence type="ECO:0000256" key="1">
    <source>
        <dbReference type="ARBA" id="ARBA00023098"/>
    </source>
</evidence>